<dbReference type="EMBL" id="JBHSJD010000017">
    <property type="protein sequence ID" value="MFC5024680.1"/>
    <property type="molecule type" value="Genomic_DNA"/>
</dbReference>
<evidence type="ECO:0000256" key="1">
    <source>
        <dbReference type="SAM" id="MobiDB-lite"/>
    </source>
</evidence>
<feature type="region of interest" description="Disordered" evidence="1">
    <location>
        <begin position="1"/>
        <end position="58"/>
    </location>
</feature>
<organism evidence="2 3">
    <name type="scientific">Streptomyces coeruleoprunus</name>
    <dbReference type="NCBI Taxonomy" id="285563"/>
    <lineage>
        <taxon>Bacteria</taxon>
        <taxon>Bacillati</taxon>
        <taxon>Actinomycetota</taxon>
        <taxon>Actinomycetes</taxon>
        <taxon>Kitasatosporales</taxon>
        <taxon>Streptomycetaceae</taxon>
        <taxon>Streptomyces</taxon>
    </lineage>
</organism>
<dbReference type="Proteomes" id="UP001595829">
    <property type="component" value="Unassembled WGS sequence"/>
</dbReference>
<name>A0ABV9XK42_9ACTN</name>
<keyword evidence="3" id="KW-1185">Reference proteome</keyword>
<reference evidence="3" key="1">
    <citation type="journal article" date="2019" name="Int. J. Syst. Evol. Microbiol.">
        <title>The Global Catalogue of Microorganisms (GCM) 10K type strain sequencing project: providing services to taxonomists for standard genome sequencing and annotation.</title>
        <authorList>
            <consortium name="The Broad Institute Genomics Platform"/>
            <consortium name="The Broad Institute Genome Sequencing Center for Infectious Disease"/>
            <person name="Wu L."/>
            <person name="Ma J."/>
        </authorList>
    </citation>
    <scope>NUCLEOTIDE SEQUENCE [LARGE SCALE GENOMIC DNA]</scope>
    <source>
        <strain evidence="3">CGMCC 4.1648</strain>
    </source>
</reference>
<protein>
    <submittedName>
        <fullName evidence="2">Uncharacterized protein</fullName>
    </submittedName>
</protein>
<dbReference type="RefSeq" id="WP_345691328.1">
    <property type="nucleotide sequence ID" value="NZ_BAABIT010000001.1"/>
</dbReference>
<comment type="caution">
    <text evidence="2">The sequence shown here is derived from an EMBL/GenBank/DDBJ whole genome shotgun (WGS) entry which is preliminary data.</text>
</comment>
<evidence type="ECO:0000313" key="3">
    <source>
        <dbReference type="Proteomes" id="UP001595829"/>
    </source>
</evidence>
<proteinExistence type="predicted"/>
<accession>A0ABV9XK42</accession>
<sequence length="144" mass="15341">MGFDQEWAQMRAEGAGLRETSMRLNQLPADQGGSGGGSTPNLASSPAQKKAAANTIETELVPDTKKATDFADEATKSAVGAFKGWKTAGGLKTVQETWDKQVKTLLGRLDREKGALRATVTTLSGVDLERKQRIGSVKSNIDAY</sequence>
<evidence type="ECO:0000313" key="2">
    <source>
        <dbReference type="EMBL" id="MFC5024680.1"/>
    </source>
</evidence>
<gene>
    <name evidence="2" type="ORF">ACFPM3_21370</name>
</gene>